<dbReference type="AlphaFoldDB" id="A0A238KIF4"/>
<evidence type="ECO:0000313" key="6">
    <source>
        <dbReference type="Proteomes" id="UP000207598"/>
    </source>
</evidence>
<evidence type="ECO:0000313" key="5">
    <source>
        <dbReference type="EMBL" id="SMX42563.1"/>
    </source>
</evidence>
<keyword evidence="2" id="KW-0233">DNA recombination</keyword>
<keyword evidence="1" id="KW-0238">DNA-binding</keyword>
<dbReference type="GO" id="GO:0003677">
    <property type="term" value="F:DNA binding"/>
    <property type="evidence" value="ECO:0007669"/>
    <property type="project" value="UniProtKB-KW"/>
</dbReference>
<sequence length="371" mass="41185">MTKRRNPFPGVGNTPHVDRHGKKRWRLRRTVNGRKVDTYLPGPYGSAQFRAAYEAAISGTAEREIQAAPGTFDHVIEHMLRSAKWRDLRETTRGPKRGRLDWIRERIGRFRLSDLQPRHVAALMDKKGGPHAANRLHKELVEIYAHAAAHFALKGTPPTAAVDRRRIRSDGFHTWTVEQVEQFRAHHASGTMPRLAFELALGTGAARQDVARMGAANLRGGAIVYSRGKTGGHVELPLALLPELARELALHPAKRPVFITRQDGAPFSVAGFGNAFRDWIAAAGLPSECSLHGLRKHGATRLAERRATEFQIMAFLGHESPNEARRYVAKANRATMVADALRLLPTNESLPNLSVRLGKDTSQPLKNKGEI</sequence>
<evidence type="ECO:0000256" key="2">
    <source>
        <dbReference type="ARBA" id="ARBA00023172"/>
    </source>
</evidence>
<proteinExistence type="predicted"/>
<dbReference type="PROSITE" id="PS51898">
    <property type="entry name" value="TYR_RECOMBINASE"/>
    <property type="match status" value="1"/>
</dbReference>
<gene>
    <name evidence="5" type="ORF">MAA8898_02649</name>
</gene>
<dbReference type="Gene3D" id="1.10.443.10">
    <property type="entry name" value="Intergrase catalytic core"/>
    <property type="match status" value="1"/>
</dbReference>
<dbReference type="EMBL" id="FXYF01000006">
    <property type="protein sequence ID" value="SMX42563.1"/>
    <property type="molecule type" value="Genomic_DNA"/>
</dbReference>
<name>A0A238KIF4_9RHOB</name>
<accession>A0A238KIF4</accession>
<dbReference type="Pfam" id="PF00589">
    <property type="entry name" value="Phage_integrase"/>
    <property type="match status" value="1"/>
</dbReference>
<protein>
    <submittedName>
        <fullName evidence="5">Phage integrase family protein</fullName>
    </submittedName>
</protein>
<feature type="region of interest" description="Disordered" evidence="3">
    <location>
        <begin position="1"/>
        <end position="23"/>
    </location>
</feature>
<organism evidence="5 6">
    <name type="scientific">Maliponia aquimaris</name>
    <dbReference type="NCBI Taxonomy" id="1673631"/>
    <lineage>
        <taxon>Bacteria</taxon>
        <taxon>Pseudomonadati</taxon>
        <taxon>Pseudomonadota</taxon>
        <taxon>Alphaproteobacteria</taxon>
        <taxon>Rhodobacterales</taxon>
        <taxon>Paracoccaceae</taxon>
        <taxon>Maliponia</taxon>
    </lineage>
</organism>
<dbReference type="InterPro" id="IPR011010">
    <property type="entry name" value="DNA_brk_join_enz"/>
</dbReference>
<feature type="domain" description="Tyr recombinase" evidence="4">
    <location>
        <begin position="170"/>
        <end position="342"/>
    </location>
</feature>
<dbReference type="InterPro" id="IPR010998">
    <property type="entry name" value="Integrase_recombinase_N"/>
</dbReference>
<dbReference type="SUPFAM" id="SSF56349">
    <property type="entry name" value="DNA breaking-rejoining enzymes"/>
    <property type="match status" value="1"/>
</dbReference>
<dbReference type="GO" id="GO:0015074">
    <property type="term" value="P:DNA integration"/>
    <property type="evidence" value="ECO:0007669"/>
    <property type="project" value="InterPro"/>
</dbReference>
<evidence type="ECO:0000256" key="3">
    <source>
        <dbReference type="SAM" id="MobiDB-lite"/>
    </source>
</evidence>
<dbReference type="OrthoDB" id="7510934at2"/>
<dbReference type="InterPro" id="IPR013762">
    <property type="entry name" value="Integrase-like_cat_sf"/>
</dbReference>
<evidence type="ECO:0000256" key="1">
    <source>
        <dbReference type="ARBA" id="ARBA00023125"/>
    </source>
</evidence>
<dbReference type="Gene3D" id="1.10.150.130">
    <property type="match status" value="1"/>
</dbReference>
<dbReference type="InterPro" id="IPR002104">
    <property type="entry name" value="Integrase_catalytic"/>
</dbReference>
<reference evidence="5 6" key="1">
    <citation type="submission" date="2017-05" db="EMBL/GenBank/DDBJ databases">
        <authorList>
            <person name="Song R."/>
            <person name="Chenine A.L."/>
            <person name="Ruprecht R.M."/>
        </authorList>
    </citation>
    <scope>NUCLEOTIDE SEQUENCE [LARGE SCALE GENOMIC DNA]</scope>
    <source>
        <strain evidence="5 6">CECT 8898</strain>
    </source>
</reference>
<dbReference type="GO" id="GO:0006310">
    <property type="term" value="P:DNA recombination"/>
    <property type="evidence" value="ECO:0007669"/>
    <property type="project" value="UniProtKB-KW"/>
</dbReference>
<dbReference type="RefSeq" id="WP_094021459.1">
    <property type="nucleotide sequence ID" value="NZ_FXYF01000006.1"/>
</dbReference>
<evidence type="ECO:0000259" key="4">
    <source>
        <dbReference type="PROSITE" id="PS51898"/>
    </source>
</evidence>
<keyword evidence="6" id="KW-1185">Reference proteome</keyword>
<dbReference type="Proteomes" id="UP000207598">
    <property type="component" value="Unassembled WGS sequence"/>
</dbReference>